<dbReference type="InterPro" id="IPR036179">
    <property type="entry name" value="Ig-like_dom_sf"/>
</dbReference>
<protein>
    <recommendedName>
        <fullName evidence="7">Ig-like domain-containing protein</fullName>
    </recommendedName>
</protein>
<evidence type="ECO:0000256" key="6">
    <source>
        <dbReference type="SAM" id="SignalP"/>
    </source>
</evidence>
<evidence type="ECO:0000256" key="2">
    <source>
        <dbReference type="ARBA" id="ARBA00022729"/>
    </source>
</evidence>
<dbReference type="GO" id="GO:0016020">
    <property type="term" value="C:membrane"/>
    <property type="evidence" value="ECO:0007669"/>
    <property type="project" value="UniProtKB-SubCell"/>
</dbReference>
<dbReference type="InterPro" id="IPR003599">
    <property type="entry name" value="Ig_sub"/>
</dbReference>
<keyword evidence="5" id="KW-0812">Transmembrane</keyword>
<dbReference type="SUPFAM" id="SSF48726">
    <property type="entry name" value="Immunoglobulin"/>
    <property type="match status" value="2"/>
</dbReference>
<dbReference type="Pfam" id="PF07686">
    <property type="entry name" value="V-set"/>
    <property type="match status" value="1"/>
</dbReference>
<dbReference type="Proteomes" id="UP001152622">
    <property type="component" value="Chromosome 2"/>
</dbReference>
<evidence type="ECO:0000256" key="4">
    <source>
        <dbReference type="ARBA" id="ARBA00023180"/>
    </source>
</evidence>
<reference evidence="8" key="1">
    <citation type="journal article" date="2023" name="Science">
        <title>Genome structures resolve the early diversification of teleost fishes.</title>
        <authorList>
            <person name="Parey E."/>
            <person name="Louis A."/>
            <person name="Montfort J."/>
            <person name="Bouchez O."/>
            <person name="Roques C."/>
            <person name="Iampietro C."/>
            <person name="Lluch J."/>
            <person name="Castinel A."/>
            <person name="Donnadieu C."/>
            <person name="Desvignes T."/>
            <person name="Floi Bucao C."/>
            <person name="Jouanno E."/>
            <person name="Wen M."/>
            <person name="Mejri S."/>
            <person name="Dirks R."/>
            <person name="Jansen H."/>
            <person name="Henkel C."/>
            <person name="Chen W.J."/>
            <person name="Zahm M."/>
            <person name="Cabau C."/>
            <person name="Klopp C."/>
            <person name="Thompson A.W."/>
            <person name="Robinson-Rechavi M."/>
            <person name="Braasch I."/>
            <person name="Lecointre G."/>
            <person name="Bobe J."/>
            <person name="Postlethwait J.H."/>
            <person name="Berthelot C."/>
            <person name="Roest Crollius H."/>
            <person name="Guiguen Y."/>
        </authorList>
    </citation>
    <scope>NUCLEOTIDE SEQUENCE</scope>
    <source>
        <strain evidence="8">WJC10195</strain>
    </source>
</reference>
<dbReference type="InterPro" id="IPR015631">
    <property type="entry name" value="CD2/SLAM_rcpt"/>
</dbReference>
<dbReference type="PANTHER" id="PTHR12080:SF48">
    <property type="entry name" value="IMMUNOGLOBULIN SUBTYPE DOMAIN-CONTAINING PROTEIN"/>
    <property type="match status" value="1"/>
</dbReference>
<feature type="domain" description="Ig-like" evidence="7">
    <location>
        <begin position="108"/>
        <end position="199"/>
    </location>
</feature>
<comment type="subcellular location">
    <subcellularLocation>
        <location evidence="1">Membrane</location>
    </subcellularLocation>
</comment>
<keyword evidence="5" id="KW-1133">Transmembrane helix</keyword>
<dbReference type="InterPro" id="IPR007110">
    <property type="entry name" value="Ig-like_dom"/>
</dbReference>
<evidence type="ECO:0000256" key="5">
    <source>
        <dbReference type="SAM" id="Phobius"/>
    </source>
</evidence>
<comment type="caution">
    <text evidence="8">The sequence shown here is derived from an EMBL/GenBank/DDBJ whole genome shotgun (WGS) entry which is preliminary data.</text>
</comment>
<keyword evidence="4" id="KW-0325">Glycoprotein</keyword>
<feature type="transmembrane region" description="Helical" evidence="5">
    <location>
        <begin position="209"/>
        <end position="233"/>
    </location>
</feature>
<dbReference type="AlphaFoldDB" id="A0A9Q1JA57"/>
<dbReference type="PANTHER" id="PTHR12080">
    <property type="entry name" value="SIGNALING LYMPHOCYTIC ACTIVATION MOLECULE"/>
    <property type="match status" value="1"/>
</dbReference>
<accession>A0A9Q1JA57</accession>
<dbReference type="EMBL" id="JAINUF010000002">
    <property type="protein sequence ID" value="KAJ8377189.1"/>
    <property type="molecule type" value="Genomic_DNA"/>
</dbReference>
<keyword evidence="3 5" id="KW-0472">Membrane</keyword>
<keyword evidence="9" id="KW-1185">Reference proteome</keyword>
<evidence type="ECO:0000259" key="7">
    <source>
        <dbReference type="PROSITE" id="PS50835"/>
    </source>
</evidence>
<evidence type="ECO:0000313" key="8">
    <source>
        <dbReference type="EMBL" id="KAJ8377189.1"/>
    </source>
</evidence>
<dbReference type="InterPro" id="IPR013106">
    <property type="entry name" value="Ig_V-set"/>
</dbReference>
<proteinExistence type="predicted"/>
<dbReference type="PROSITE" id="PS50835">
    <property type="entry name" value="IG_LIKE"/>
    <property type="match status" value="1"/>
</dbReference>
<keyword evidence="2 6" id="KW-0732">Signal</keyword>
<dbReference type="InterPro" id="IPR013783">
    <property type="entry name" value="Ig-like_fold"/>
</dbReference>
<gene>
    <name evidence="8" type="ORF">SKAU_G00077690</name>
</gene>
<evidence type="ECO:0000256" key="1">
    <source>
        <dbReference type="ARBA" id="ARBA00004370"/>
    </source>
</evidence>
<evidence type="ECO:0000256" key="3">
    <source>
        <dbReference type="ARBA" id="ARBA00023136"/>
    </source>
</evidence>
<feature type="signal peptide" evidence="6">
    <location>
        <begin position="1"/>
        <end position="20"/>
    </location>
</feature>
<dbReference type="SMART" id="SM00409">
    <property type="entry name" value="IG"/>
    <property type="match status" value="1"/>
</dbReference>
<sequence length="261" mass="27814">MSSALLPALLALQVFNICGGSLLLNGAVGESIVLPTGAERSYKGGLIEWRRKDINIIKLVRNTTEINPNFTGRLTMNDETGALNISNLREEDSGEYTFSGIASAQTIPRKTVQLQVYERIVSVQVISQVNNSTDSGSCNITLICSVNGGSQVALSWSRNGQNVAGAENRTTLTAFPTLAEEIYVCTATNPISSQSNNVTVWPCRVPPGLSLGALMSVLFSIGLVAMVSAVIAVNIRERCSRGKLGLGKEDTSVRGEATIHI</sequence>
<name>A0A9Q1JA57_SYNKA</name>
<dbReference type="Gene3D" id="2.60.40.10">
    <property type="entry name" value="Immunoglobulins"/>
    <property type="match status" value="2"/>
</dbReference>
<dbReference type="OrthoDB" id="9835793at2759"/>
<organism evidence="8 9">
    <name type="scientific">Synaphobranchus kaupii</name>
    <name type="common">Kaup's arrowtooth eel</name>
    <dbReference type="NCBI Taxonomy" id="118154"/>
    <lineage>
        <taxon>Eukaryota</taxon>
        <taxon>Metazoa</taxon>
        <taxon>Chordata</taxon>
        <taxon>Craniata</taxon>
        <taxon>Vertebrata</taxon>
        <taxon>Euteleostomi</taxon>
        <taxon>Actinopterygii</taxon>
        <taxon>Neopterygii</taxon>
        <taxon>Teleostei</taxon>
        <taxon>Anguilliformes</taxon>
        <taxon>Synaphobranchidae</taxon>
        <taxon>Synaphobranchus</taxon>
    </lineage>
</organism>
<evidence type="ECO:0000313" key="9">
    <source>
        <dbReference type="Proteomes" id="UP001152622"/>
    </source>
</evidence>
<feature type="chain" id="PRO_5040394673" description="Ig-like domain-containing protein" evidence="6">
    <location>
        <begin position="21"/>
        <end position="261"/>
    </location>
</feature>